<sequence length="257" mass="27328">MSVRLPVLLVDATSVRLPVLVDATSVRLPVLVDAMSVRPPVLVDAMSVRPPVLVDAMSVRLPVLVDGISSGGKPVIGERLVLSVRRIDVSSGRADRACGLRYAMLVPLPCSGGVTRKCGAIFQGFATCLLALGDSLSQTPAKDEGTQEIDSICRSWDEFHSCANTAMAGCPEDAAAVWESLRQESKKMQFSGNLYDMCTKRSQQLATTAAQNPQNPANPDETNQESLKGHATRAHPASHALLSSCAALLLLLPLGRI</sequence>
<dbReference type="PANTHER" id="PTHR15902">
    <property type="entry name" value="NEURITIN-RELATED"/>
    <property type="match status" value="1"/>
</dbReference>
<name>A0ABD1K4P2_9TELE</name>
<evidence type="ECO:0000256" key="6">
    <source>
        <dbReference type="ARBA" id="ARBA00023136"/>
    </source>
</evidence>
<comment type="subcellular location">
    <subcellularLocation>
        <location evidence="1">Cell membrane</location>
        <topology evidence="1">Lipid-anchor</topology>
        <topology evidence="1">GPI-anchor</topology>
    </subcellularLocation>
</comment>
<evidence type="ECO:0000256" key="9">
    <source>
        <dbReference type="SAM" id="MobiDB-lite"/>
    </source>
</evidence>
<evidence type="ECO:0008006" key="12">
    <source>
        <dbReference type="Google" id="ProtNLM"/>
    </source>
</evidence>
<evidence type="ECO:0000313" key="11">
    <source>
        <dbReference type="Proteomes" id="UP001591681"/>
    </source>
</evidence>
<reference evidence="10 11" key="1">
    <citation type="submission" date="2024-09" db="EMBL/GenBank/DDBJ databases">
        <title>A chromosome-level genome assembly of Gray's grenadier anchovy, Coilia grayii.</title>
        <authorList>
            <person name="Fu Z."/>
        </authorList>
    </citation>
    <scope>NUCLEOTIDE SEQUENCE [LARGE SCALE GENOMIC DNA]</scope>
    <source>
        <strain evidence="10">G4</strain>
        <tissue evidence="10">Muscle</tissue>
    </source>
</reference>
<organism evidence="10 11">
    <name type="scientific">Coilia grayii</name>
    <name type="common">Gray's grenadier anchovy</name>
    <dbReference type="NCBI Taxonomy" id="363190"/>
    <lineage>
        <taxon>Eukaryota</taxon>
        <taxon>Metazoa</taxon>
        <taxon>Chordata</taxon>
        <taxon>Craniata</taxon>
        <taxon>Vertebrata</taxon>
        <taxon>Euteleostomi</taxon>
        <taxon>Actinopterygii</taxon>
        <taxon>Neopterygii</taxon>
        <taxon>Teleostei</taxon>
        <taxon>Clupei</taxon>
        <taxon>Clupeiformes</taxon>
        <taxon>Clupeoidei</taxon>
        <taxon>Engraulidae</taxon>
        <taxon>Coilinae</taxon>
        <taxon>Coilia</taxon>
    </lineage>
</organism>
<dbReference type="PANTHER" id="PTHR15902:SF2">
    <property type="entry name" value="NEURITIN-LIKE PROTEIN"/>
    <property type="match status" value="1"/>
</dbReference>
<protein>
    <recommendedName>
        <fullName evidence="12">Neuritin-like protein</fullName>
    </recommendedName>
</protein>
<evidence type="ECO:0000256" key="2">
    <source>
        <dbReference type="ARBA" id="ARBA00008377"/>
    </source>
</evidence>
<proteinExistence type="inferred from homology"/>
<feature type="compositionally biased region" description="Polar residues" evidence="9">
    <location>
        <begin position="206"/>
        <end position="226"/>
    </location>
</feature>
<dbReference type="GO" id="GO:0098552">
    <property type="term" value="C:side of membrane"/>
    <property type="evidence" value="ECO:0007669"/>
    <property type="project" value="UniProtKB-KW"/>
</dbReference>
<dbReference type="GO" id="GO:0005886">
    <property type="term" value="C:plasma membrane"/>
    <property type="evidence" value="ECO:0007669"/>
    <property type="project" value="UniProtKB-SubCell"/>
</dbReference>
<evidence type="ECO:0000256" key="4">
    <source>
        <dbReference type="ARBA" id="ARBA00022622"/>
    </source>
</evidence>
<accession>A0ABD1K4P2</accession>
<evidence type="ECO:0000256" key="8">
    <source>
        <dbReference type="ARBA" id="ARBA00023288"/>
    </source>
</evidence>
<evidence type="ECO:0000256" key="3">
    <source>
        <dbReference type="ARBA" id="ARBA00022475"/>
    </source>
</evidence>
<keyword evidence="7" id="KW-0325">Glycoprotein</keyword>
<dbReference type="Pfam" id="PF15056">
    <property type="entry name" value="NRN1"/>
    <property type="match status" value="1"/>
</dbReference>
<keyword evidence="6" id="KW-0472">Membrane</keyword>
<keyword evidence="3" id="KW-1003">Cell membrane</keyword>
<keyword evidence="8" id="KW-0449">Lipoprotein</keyword>
<dbReference type="InterPro" id="IPR026144">
    <property type="entry name" value="Neuritin_fam"/>
</dbReference>
<gene>
    <name evidence="10" type="ORF">ACEWY4_011421</name>
</gene>
<dbReference type="EMBL" id="JBHFQA010000009">
    <property type="protein sequence ID" value="KAL2094109.1"/>
    <property type="molecule type" value="Genomic_DNA"/>
</dbReference>
<dbReference type="AlphaFoldDB" id="A0ABD1K4P2"/>
<dbReference type="Proteomes" id="UP001591681">
    <property type="component" value="Unassembled WGS sequence"/>
</dbReference>
<evidence type="ECO:0000256" key="1">
    <source>
        <dbReference type="ARBA" id="ARBA00004609"/>
    </source>
</evidence>
<feature type="region of interest" description="Disordered" evidence="9">
    <location>
        <begin position="206"/>
        <end position="232"/>
    </location>
</feature>
<keyword evidence="4" id="KW-0336">GPI-anchor</keyword>
<evidence type="ECO:0000313" key="10">
    <source>
        <dbReference type="EMBL" id="KAL2094109.1"/>
    </source>
</evidence>
<keyword evidence="5" id="KW-0732">Signal</keyword>
<comment type="similarity">
    <text evidence="2">Belongs to the neuritin family.</text>
</comment>
<evidence type="ECO:0000256" key="5">
    <source>
        <dbReference type="ARBA" id="ARBA00022729"/>
    </source>
</evidence>
<keyword evidence="11" id="KW-1185">Reference proteome</keyword>
<evidence type="ECO:0000256" key="7">
    <source>
        <dbReference type="ARBA" id="ARBA00023180"/>
    </source>
</evidence>
<comment type="caution">
    <text evidence="10">The sequence shown here is derived from an EMBL/GenBank/DDBJ whole genome shotgun (WGS) entry which is preliminary data.</text>
</comment>